<comment type="caution">
    <text evidence="6">Lacks conserved residue(s) required for the propagation of feature annotation.</text>
</comment>
<dbReference type="Pfam" id="PF02118">
    <property type="entry name" value="Srg"/>
    <property type="match status" value="1"/>
</dbReference>
<dbReference type="InterPro" id="IPR000609">
    <property type="entry name" value="7TM_GPCR_serpentine_rcpt_Srg"/>
</dbReference>
<evidence type="ECO:0000256" key="1">
    <source>
        <dbReference type="ARBA" id="ARBA00004141"/>
    </source>
</evidence>
<evidence type="ECO:0000256" key="5">
    <source>
        <dbReference type="ARBA" id="ARBA00023136"/>
    </source>
</evidence>
<dbReference type="Gene3D" id="1.20.1070.10">
    <property type="entry name" value="Rhodopsin 7-helix transmembrane proteins"/>
    <property type="match status" value="1"/>
</dbReference>
<evidence type="ECO:0000313" key="8">
    <source>
        <dbReference type="Proteomes" id="UP000887574"/>
    </source>
</evidence>
<comment type="subcellular location">
    <subcellularLocation>
        <location evidence="1">Membrane</location>
        <topology evidence="1">Multi-pass membrane protein</topology>
    </subcellularLocation>
</comment>
<evidence type="ECO:0000256" key="4">
    <source>
        <dbReference type="ARBA" id="ARBA00022989"/>
    </source>
</evidence>
<feature type="region of interest" description="Disordered" evidence="7">
    <location>
        <begin position="270"/>
        <end position="306"/>
    </location>
</feature>
<feature type="transmembrane region" description="Helical" evidence="6">
    <location>
        <begin position="60"/>
        <end position="83"/>
    </location>
</feature>
<comment type="similarity">
    <text evidence="2 6">Belongs to the nematode receptor-like protein srg family.</text>
</comment>
<keyword evidence="3 6" id="KW-0812">Transmembrane</keyword>
<keyword evidence="8" id="KW-1185">Reference proteome</keyword>
<evidence type="ECO:0000256" key="7">
    <source>
        <dbReference type="SAM" id="MobiDB-lite"/>
    </source>
</evidence>
<dbReference type="WBParaSite" id="jg24287">
    <property type="protein sequence ID" value="jg24287"/>
    <property type="gene ID" value="jg24287"/>
</dbReference>
<feature type="transmembrane region" description="Helical" evidence="6">
    <location>
        <begin position="12"/>
        <end position="34"/>
    </location>
</feature>
<dbReference type="GO" id="GO:0007606">
    <property type="term" value="P:sensory perception of chemical stimulus"/>
    <property type="evidence" value="ECO:0007669"/>
    <property type="project" value="UniProtKB-UniRule"/>
</dbReference>
<evidence type="ECO:0000256" key="6">
    <source>
        <dbReference type="RuleBase" id="RU280813"/>
    </source>
</evidence>
<organism evidence="8 9">
    <name type="scientific">Ditylenchus dipsaci</name>
    <dbReference type="NCBI Taxonomy" id="166011"/>
    <lineage>
        <taxon>Eukaryota</taxon>
        <taxon>Metazoa</taxon>
        <taxon>Ecdysozoa</taxon>
        <taxon>Nematoda</taxon>
        <taxon>Chromadorea</taxon>
        <taxon>Rhabditida</taxon>
        <taxon>Tylenchina</taxon>
        <taxon>Tylenchomorpha</taxon>
        <taxon>Sphaerularioidea</taxon>
        <taxon>Anguinidae</taxon>
        <taxon>Anguininae</taxon>
        <taxon>Ditylenchus</taxon>
    </lineage>
</organism>
<dbReference type="Proteomes" id="UP000887574">
    <property type="component" value="Unplaced"/>
</dbReference>
<keyword evidence="5 6" id="KW-0472">Membrane</keyword>
<protein>
    <recommendedName>
        <fullName evidence="6">Serpentine receptor class gamma</fullName>
    </recommendedName>
</protein>
<dbReference type="GO" id="GO:0004888">
    <property type="term" value="F:transmembrane signaling receptor activity"/>
    <property type="evidence" value="ECO:0007669"/>
    <property type="project" value="InterPro"/>
</dbReference>
<reference evidence="9" key="1">
    <citation type="submission" date="2022-11" db="UniProtKB">
        <authorList>
            <consortium name="WormBaseParasite"/>
        </authorList>
    </citation>
    <scope>IDENTIFICATION</scope>
</reference>
<name>A0A915DWQ4_9BILA</name>
<accession>A0A915DWQ4</accession>
<evidence type="ECO:0000256" key="3">
    <source>
        <dbReference type="ARBA" id="ARBA00022692"/>
    </source>
</evidence>
<proteinExistence type="inferred from homology"/>
<sequence>MEVEIRQSAYGIGAIIAFFPASFVMNCKIALFLWKNSQANKGKTGNFVVDKGIQDAEAKLCLITFTLFVTNFVGLVCQIWFFVTGVTKSDMGFTFMMMLSQIANFAEDLHLFSQPWLLIAMSSTIREELKRFIFAEGGHRSHRSHSKSSKSNSPALQKYTRELKTNSELGRQLCQAIKVSHGKLKISTKIMSSKQKLFGLFRKKVTPKDTDFIGKVAKKLCMKMQSLTDNQAQMFKKFKSSMKKQIKIIIKQMLKFQTCVKKIISGVAGLSSPSRHQHKSKLAFHTPVKDDSSPEDSGEKITSQVM</sequence>
<dbReference type="AlphaFoldDB" id="A0A915DWQ4"/>
<evidence type="ECO:0000256" key="2">
    <source>
        <dbReference type="ARBA" id="ARBA00005692"/>
    </source>
</evidence>
<dbReference type="GO" id="GO:0016020">
    <property type="term" value="C:membrane"/>
    <property type="evidence" value="ECO:0007669"/>
    <property type="project" value="UniProtKB-SubCell"/>
</dbReference>
<keyword evidence="4 6" id="KW-1133">Transmembrane helix</keyword>
<evidence type="ECO:0000313" key="9">
    <source>
        <dbReference type="WBParaSite" id="jg24287"/>
    </source>
</evidence>